<gene>
    <name evidence="2" type="ORF">METZ01_LOCUS34840</name>
</gene>
<dbReference type="InterPro" id="IPR011051">
    <property type="entry name" value="RmlC_Cupin_sf"/>
</dbReference>
<evidence type="ECO:0000259" key="1">
    <source>
        <dbReference type="Pfam" id="PF07883"/>
    </source>
</evidence>
<dbReference type="EMBL" id="UINC01001486">
    <property type="protein sequence ID" value="SUZ81986.1"/>
    <property type="molecule type" value="Genomic_DNA"/>
</dbReference>
<proteinExistence type="predicted"/>
<feature type="domain" description="Cupin type-2" evidence="1">
    <location>
        <begin position="40"/>
        <end position="109"/>
    </location>
</feature>
<reference evidence="2" key="1">
    <citation type="submission" date="2018-05" db="EMBL/GenBank/DDBJ databases">
        <authorList>
            <person name="Lanie J.A."/>
            <person name="Ng W.-L."/>
            <person name="Kazmierczak K.M."/>
            <person name="Andrzejewski T.M."/>
            <person name="Davidsen T.M."/>
            <person name="Wayne K.J."/>
            <person name="Tettelin H."/>
            <person name="Glass J.I."/>
            <person name="Rusch D."/>
            <person name="Podicherti R."/>
            <person name="Tsui H.-C.T."/>
            <person name="Winkler M.E."/>
        </authorList>
    </citation>
    <scope>NUCLEOTIDE SEQUENCE</scope>
</reference>
<accession>A0A381QRG6</accession>
<dbReference type="Gene3D" id="2.60.120.10">
    <property type="entry name" value="Jelly Rolls"/>
    <property type="match status" value="1"/>
</dbReference>
<evidence type="ECO:0000313" key="2">
    <source>
        <dbReference type="EMBL" id="SUZ81986.1"/>
    </source>
</evidence>
<organism evidence="2">
    <name type="scientific">marine metagenome</name>
    <dbReference type="NCBI Taxonomy" id="408172"/>
    <lineage>
        <taxon>unclassified sequences</taxon>
        <taxon>metagenomes</taxon>
        <taxon>ecological metagenomes</taxon>
    </lineage>
</organism>
<dbReference type="AlphaFoldDB" id="A0A381QRG6"/>
<name>A0A381QRG6_9ZZZZ</name>
<dbReference type="Pfam" id="PF07883">
    <property type="entry name" value="Cupin_2"/>
    <property type="match status" value="1"/>
</dbReference>
<dbReference type="InterPro" id="IPR014710">
    <property type="entry name" value="RmlC-like_jellyroll"/>
</dbReference>
<protein>
    <recommendedName>
        <fullName evidence="1">Cupin type-2 domain-containing protein</fullName>
    </recommendedName>
</protein>
<dbReference type="SUPFAM" id="SSF51182">
    <property type="entry name" value="RmlC-like cupins"/>
    <property type="match status" value="1"/>
</dbReference>
<sequence length="112" mass="12617">MRKLLTVILLFGVTFAQAPEKVSPDVYNVVFENENVKVLEVTFEPGQSDKMHRHNRMVYYVIEGSTMQITSSNGTVNVAEIKEGSSAQQDPVVHRVKNIGKTRARLIVVEEK</sequence>
<dbReference type="InterPro" id="IPR013096">
    <property type="entry name" value="Cupin_2"/>
</dbReference>